<comment type="caution">
    <text evidence="7">The sequence shown here is derived from an EMBL/GenBank/DDBJ whole genome shotgun (WGS) entry which is preliminary data.</text>
</comment>
<accession>A0ABU7KKH3</accession>
<gene>
    <name evidence="7" type="ORF">Q8A49_04700</name>
</gene>
<dbReference type="SUPFAM" id="SSF54593">
    <property type="entry name" value="Glyoxalase/Bleomycin resistance protein/Dihydroxybiphenyl dioxygenase"/>
    <property type="match status" value="1"/>
</dbReference>
<dbReference type="EMBL" id="JAUUCC010000007">
    <property type="protein sequence ID" value="MEE2049789.1"/>
    <property type="molecule type" value="Genomic_DNA"/>
</dbReference>
<name>A0ABU7KKH3_9ACTN</name>
<dbReference type="Proteomes" id="UP001348641">
    <property type="component" value="Unassembled WGS sequence"/>
</dbReference>
<proteinExistence type="inferred from homology"/>
<dbReference type="RefSeq" id="WP_330157043.1">
    <property type="nucleotide sequence ID" value="NZ_BAAAJA010000002.1"/>
</dbReference>
<evidence type="ECO:0000313" key="7">
    <source>
        <dbReference type="EMBL" id="MEE2049789.1"/>
    </source>
</evidence>
<comment type="catalytic activity">
    <reaction evidence="1">
        <text>(4aS,6R)-4a-hydroxy-L-erythro-5,6,7,8-tetrahydrobiopterin = (6R)-L-erythro-6,7-dihydrobiopterin + H2O</text>
        <dbReference type="Rhea" id="RHEA:11920"/>
        <dbReference type="ChEBI" id="CHEBI:15377"/>
        <dbReference type="ChEBI" id="CHEBI:15642"/>
        <dbReference type="ChEBI" id="CHEBI:43120"/>
        <dbReference type="EC" id="4.2.1.96"/>
    </reaction>
</comment>
<dbReference type="PANTHER" id="PTHR35908">
    <property type="entry name" value="HYPOTHETICAL FUSION PROTEIN"/>
    <property type="match status" value="1"/>
</dbReference>
<dbReference type="InterPro" id="IPR041581">
    <property type="entry name" value="Glyoxalase_6"/>
</dbReference>
<dbReference type="Pfam" id="PF01329">
    <property type="entry name" value="Pterin_4a"/>
    <property type="match status" value="1"/>
</dbReference>
<feature type="domain" description="Glyoxalase-like" evidence="6">
    <location>
        <begin position="108"/>
        <end position="208"/>
    </location>
</feature>
<evidence type="ECO:0000313" key="8">
    <source>
        <dbReference type="Proteomes" id="UP001348641"/>
    </source>
</evidence>
<dbReference type="Gene3D" id="3.10.180.10">
    <property type="entry name" value="2,3-Dihydroxybiphenyl 1,2-Dioxygenase, domain 1"/>
    <property type="match status" value="1"/>
</dbReference>
<keyword evidence="5" id="KW-0456">Lyase</keyword>
<organism evidence="7 8">
    <name type="scientific">Nocardiopsis tropica</name>
    <dbReference type="NCBI Taxonomy" id="109330"/>
    <lineage>
        <taxon>Bacteria</taxon>
        <taxon>Bacillati</taxon>
        <taxon>Actinomycetota</taxon>
        <taxon>Actinomycetes</taxon>
        <taxon>Streptosporangiales</taxon>
        <taxon>Nocardiopsidaceae</taxon>
        <taxon>Nocardiopsis</taxon>
    </lineage>
</organism>
<evidence type="ECO:0000256" key="5">
    <source>
        <dbReference type="ARBA" id="ARBA00023239"/>
    </source>
</evidence>
<evidence type="ECO:0000256" key="1">
    <source>
        <dbReference type="ARBA" id="ARBA00001554"/>
    </source>
</evidence>
<sequence length="214" mass="22298">MAEQTTRPGVHRAGPADWRWLLGALRARFETASFGAGAAFVAAVGRLAQEADRPPDADLRAGHVQLALRGRDAGGVTARDVRLAERISALASDRGLSARPDRVQVLELALDTPAPEAVLPFWSAVLGGCGADGSVVDPAGGLPPLWFQATGSTAPDRQRFHLDVTVPPEAADRRIAAAVAAGGRVVDDSRAPAFVVLADPDGNRACVCTELGRD</sequence>
<dbReference type="InterPro" id="IPR036428">
    <property type="entry name" value="PCD_sf"/>
</dbReference>
<evidence type="ECO:0000259" key="6">
    <source>
        <dbReference type="Pfam" id="PF18029"/>
    </source>
</evidence>
<evidence type="ECO:0000256" key="4">
    <source>
        <dbReference type="ARBA" id="ARBA00021735"/>
    </source>
</evidence>
<dbReference type="SUPFAM" id="SSF55248">
    <property type="entry name" value="PCD-like"/>
    <property type="match status" value="1"/>
</dbReference>
<dbReference type="PANTHER" id="PTHR35908:SF1">
    <property type="entry name" value="CONSERVED PROTEIN"/>
    <property type="match status" value="1"/>
</dbReference>
<evidence type="ECO:0000256" key="2">
    <source>
        <dbReference type="ARBA" id="ARBA00006472"/>
    </source>
</evidence>
<dbReference type="Gene3D" id="3.30.1360.20">
    <property type="entry name" value="Transcriptional coactivator/pterin dehydratase"/>
    <property type="match status" value="1"/>
</dbReference>
<dbReference type="EC" id="4.2.1.96" evidence="3"/>
<reference evidence="7 8" key="1">
    <citation type="submission" date="2023-07" db="EMBL/GenBank/DDBJ databases">
        <authorList>
            <person name="Girao M."/>
            <person name="Carvalho M.F."/>
        </authorList>
    </citation>
    <scope>NUCLEOTIDE SEQUENCE [LARGE SCALE GENOMIC DNA]</scope>
    <source>
        <strain evidence="7 8">66/93</strain>
    </source>
</reference>
<comment type="similarity">
    <text evidence="2">Belongs to the pterin-4-alpha-carbinolamine dehydratase family.</text>
</comment>
<dbReference type="Pfam" id="PF18029">
    <property type="entry name" value="Glyoxalase_6"/>
    <property type="match status" value="1"/>
</dbReference>
<dbReference type="InterPro" id="IPR029068">
    <property type="entry name" value="Glyas_Bleomycin-R_OHBP_Dase"/>
</dbReference>
<protein>
    <recommendedName>
        <fullName evidence="4">Putative pterin-4-alpha-carbinolamine dehydratase</fullName>
        <ecNumber evidence="3">4.2.1.96</ecNumber>
    </recommendedName>
</protein>
<dbReference type="InterPro" id="IPR001533">
    <property type="entry name" value="Pterin_deHydtase"/>
</dbReference>
<evidence type="ECO:0000256" key="3">
    <source>
        <dbReference type="ARBA" id="ARBA00013252"/>
    </source>
</evidence>